<dbReference type="FunFam" id="3.40.640.10:FF:000046">
    <property type="entry name" value="Cystathionine gamma-lyase"/>
    <property type="match status" value="1"/>
</dbReference>
<comment type="catalytic activity">
    <reaction evidence="5">
        <text>L,L-cystathionine + H2O = L-homocysteine + pyruvate + NH4(+)</text>
        <dbReference type="Rhea" id="RHEA:13965"/>
        <dbReference type="ChEBI" id="CHEBI:15361"/>
        <dbReference type="ChEBI" id="CHEBI:15377"/>
        <dbReference type="ChEBI" id="CHEBI:28938"/>
        <dbReference type="ChEBI" id="CHEBI:58161"/>
        <dbReference type="ChEBI" id="CHEBI:58199"/>
    </reaction>
</comment>
<comment type="similarity">
    <text evidence="2 7">Belongs to the trans-sulfuration enzymes family.</text>
</comment>
<organism evidence="8 9">
    <name type="scientific">Burkholderia stabilis</name>
    <dbReference type="NCBI Taxonomy" id="95485"/>
    <lineage>
        <taxon>Bacteria</taxon>
        <taxon>Pseudomonadati</taxon>
        <taxon>Pseudomonadota</taxon>
        <taxon>Betaproteobacteria</taxon>
        <taxon>Burkholderiales</taxon>
        <taxon>Burkholderiaceae</taxon>
        <taxon>Burkholderia</taxon>
        <taxon>Burkholderia cepacia complex</taxon>
    </lineage>
</organism>
<evidence type="ECO:0000313" key="9">
    <source>
        <dbReference type="Proteomes" id="UP000268684"/>
    </source>
</evidence>
<dbReference type="GO" id="GO:0019450">
    <property type="term" value="P:L-cysteine catabolic process to pyruvate"/>
    <property type="evidence" value="ECO:0007669"/>
    <property type="project" value="TreeGrafter"/>
</dbReference>
<evidence type="ECO:0000256" key="6">
    <source>
        <dbReference type="PIRSR" id="PIRSR001434-2"/>
    </source>
</evidence>
<evidence type="ECO:0000256" key="7">
    <source>
        <dbReference type="RuleBase" id="RU362118"/>
    </source>
</evidence>
<evidence type="ECO:0000256" key="1">
    <source>
        <dbReference type="ARBA" id="ARBA00001933"/>
    </source>
</evidence>
<evidence type="ECO:0000256" key="4">
    <source>
        <dbReference type="ARBA" id="ARBA00023239"/>
    </source>
</evidence>
<dbReference type="InterPro" id="IPR006233">
    <property type="entry name" value="Cys_b_lyase_bac"/>
</dbReference>
<feature type="modified residue" description="N6-(pyridoxal phosphate)lysine" evidence="6">
    <location>
        <position position="223"/>
    </location>
</feature>
<dbReference type="Gene3D" id="3.90.1150.10">
    <property type="entry name" value="Aspartate Aminotransferase, domain 1"/>
    <property type="match status" value="1"/>
</dbReference>
<name>A0AAJ5NHM5_9BURK</name>
<evidence type="ECO:0000256" key="5">
    <source>
        <dbReference type="ARBA" id="ARBA00047517"/>
    </source>
</evidence>
<dbReference type="PANTHER" id="PTHR43500">
    <property type="entry name" value="CYSTATHIONINE BETA-LYASE-RELATED"/>
    <property type="match status" value="1"/>
</dbReference>
<dbReference type="GO" id="GO:0019346">
    <property type="term" value="P:transsulfuration"/>
    <property type="evidence" value="ECO:0007669"/>
    <property type="project" value="InterPro"/>
</dbReference>
<dbReference type="NCBIfam" id="TIGR01324">
    <property type="entry name" value="cysta_beta_ly_B"/>
    <property type="match status" value="1"/>
</dbReference>
<dbReference type="InterPro" id="IPR015422">
    <property type="entry name" value="PyrdxlP-dep_Trfase_small"/>
</dbReference>
<dbReference type="InterPro" id="IPR015421">
    <property type="entry name" value="PyrdxlP-dep_Trfase_major"/>
</dbReference>
<evidence type="ECO:0000313" key="8">
    <source>
        <dbReference type="EMBL" id="VBB15819.1"/>
    </source>
</evidence>
<accession>A0AAJ5NHM5</accession>
<sequence>MLLQTDAKVKLHVIQSARHGARTRTMTTTTPFPPQPFRSLSPAVMRASTVVFDSLDEFARRKERQPDGYSYGITGTPTARELERRIAALEGGAHCVLAPSGQAALMTAVMGFVRGGDHLLVSAACYGALKTFAQKWLAMFDVEVELYEPAIGARIEQYVKPNTRMICMESPGTVTMEMPDIPAIVAVARRHGVMTMMDNTWASPLAFRPLEHGVDLSVEAATKLFGGHSDLLLGAISMNDFAYYETLRETQSILGQQASPDDCFLVLRGLETLKVRFDAQSAAALHVAQQLEAHPAVRKVLFPALPSDAGHAIWKRDFSGNGCLFSLMLEPAPEAAFTAFFDALRVFAIGASWGGVHSLAAYYPAPLQAQRAFPLTDQPIIRLSIGLEAPDVLLDDLHTGLAAFADAKARAA</sequence>
<proteinExistence type="inferred from homology"/>
<dbReference type="SUPFAM" id="SSF53383">
    <property type="entry name" value="PLP-dependent transferases"/>
    <property type="match status" value="1"/>
</dbReference>
<dbReference type="Gene3D" id="3.40.640.10">
    <property type="entry name" value="Type I PLP-dependent aspartate aminotransferase-like (Major domain)"/>
    <property type="match status" value="1"/>
</dbReference>
<dbReference type="EMBL" id="LR025743">
    <property type="protein sequence ID" value="VBB15819.1"/>
    <property type="molecule type" value="Genomic_DNA"/>
</dbReference>
<gene>
    <name evidence="8" type="primary">metC_2</name>
    <name evidence="8" type="ORF">BSTAB16_6017</name>
</gene>
<dbReference type="InterPro" id="IPR000277">
    <property type="entry name" value="Cys/Met-Metab_PyrdxlP-dep_enz"/>
</dbReference>
<dbReference type="Pfam" id="PF01053">
    <property type="entry name" value="Cys_Met_Meta_PP"/>
    <property type="match status" value="1"/>
</dbReference>
<keyword evidence="4" id="KW-0456">Lyase</keyword>
<keyword evidence="3 6" id="KW-0663">Pyridoxal phosphate</keyword>
<dbReference type="InterPro" id="IPR015424">
    <property type="entry name" value="PyrdxlP-dep_Trfase"/>
</dbReference>
<dbReference type="PANTHER" id="PTHR43500:SF1">
    <property type="entry name" value="CYSTATHIONINE BETA-LYASE-RELATED"/>
    <property type="match status" value="1"/>
</dbReference>
<comment type="cofactor">
    <cofactor evidence="1 7">
        <name>pyridoxal 5'-phosphate</name>
        <dbReference type="ChEBI" id="CHEBI:597326"/>
    </cofactor>
</comment>
<dbReference type="PIRSF" id="PIRSF001434">
    <property type="entry name" value="CGS"/>
    <property type="match status" value="1"/>
</dbReference>
<evidence type="ECO:0000256" key="2">
    <source>
        <dbReference type="ARBA" id="ARBA00009077"/>
    </source>
</evidence>
<keyword evidence="9" id="KW-1185">Reference proteome</keyword>
<reference evidence="8 9" key="1">
    <citation type="submission" date="2017-11" db="EMBL/GenBank/DDBJ databases">
        <authorList>
            <person name="Seth-Smith MB H."/>
        </authorList>
    </citation>
    <scope>NUCLEOTIDE SEQUENCE [LARGE SCALE GENOMIC DNA]</scope>
    <source>
        <strain evidence="8">E</strain>
    </source>
</reference>
<dbReference type="Proteomes" id="UP000268684">
    <property type="component" value="Chromosome II"/>
</dbReference>
<protein>
    <submittedName>
        <fullName evidence="8">Cystathionine beta-lyase metC,cystathionine beta-lyase,cystathionine beta-lyase,Cys/Met metabolism PLP-dependent enzyme</fullName>
    </submittedName>
</protein>
<dbReference type="GO" id="GO:0047804">
    <property type="term" value="F:cysteine-S-conjugate beta-lyase activity"/>
    <property type="evidence" value="ECO:0007669"/>
    <property type="project" value="InterPro"/>
</dbReference>
<dbReference type="GO" id="GO:0030170">
    <property type="term" value="F:pyridoxal phosphate binding"/>
    <property type="evidence" value="ECO:0007669"/>
    <property type="project" value="InterPro"/>
</dbReference>
<dbReference type="AlphaFoldDB" id="A0AAJ5NHM5"/>
<evidence type="ECO:0000256" key="3">
    <source>
        <dbReference type="ARBA" id="ARBA00022898"/>
    </source>
</evidence>